<feature type="repeat" description="CHCR" evidence="11">
    <location>
        <begin position="491"/>
        <end position="635"/>
    </location>
</feature>
<dbReference type="Pfam" id="PF23411">
    <property type="entry name" value="Beta-prop_Vps41"/>
    <property type="match status" value="1"/>
</dbReference>
<dbReference type="GeneTree" id="ENSGT00390000000481"/>
<dbReference type="GO" id="GO:0016236">
    <property type="term" value="P:macroautophagy"/>
    <property type="evidence" value="ECO:0007669"/>
    <property type="project" value="TreeGrafter"/>
</dbReference>
<dbReference type="SMART" id="SM00299">
    <property type="entry name" value="CLH"/>
    <property type="match status" value="1"/>
</dbReference>
<keyword evidence="9" id="KW-0458">Lysosome</keyword>
<gene>
    <name evidence="13" type="primary">VPS41</name>
</gene>
<dbReference type="GO" id="GO:0005794">
    <property type="term" value="C:Golgi apparatus"/>
    <property type="evidence" value="ECO:0007669"/>
    <property type="project" value="UniProtKB-SubCell"/>
</dbReference>
<evidence type="ECO:0000256" key="3">
    <source>
        <dbReference type="ARBA" id="ARBA00022448"/>
    </source>
</evidence>
<protein>
    <recommendedName>
        <fullName evidence="8 9">Vacuolar protein sorting-associated protein 41 homolog</fullName>
    </recommendedName>
</protein>
<keyword evidence="5 10" id="KW-0863">Zinc-finger</keyword>
<evidence type="ECO:0000256" key="4">
    <source>
        <dbReference type="ARBA" id="ARBA00022723"/>
    </source>
</evidence>
<dbReference type="InterPro" id="IPR001841">
    <property type="entry name" value="Znf_RING"/>
</dbReference>
<name>A0A8C8G4F9_ONCTS</name>
<dbReference type="PROSITE" id="PS50089">
    <property type="entry name" value="ZF_RING_2"/>
    <property type="match status" value="1"/>
</dbReference>
<dbReference type="GO" id="GO:0008270">
    <property type="term" value="F:zinc ion binding"/>
    <property type="evidence" value="ECO:0007669"/>
    <property type="project" value="UniProtKB-KW"/>
</dbReference>
<evidence type="ECO:0000256" key="7">
    <source>
        <dbReference type="ARBA" id="ARBA00022927"/>
    </source>
</evidence>
<dbReference type="FunFam" id="1.25.40.10:FF:000247">
    <property type="entry name" value="Vacuolar protein sorting-associated protein 41 homolog"/>
    <property type="match status" value="1"/>
</dbReference>
<reference evidence="13" key="2">
    <citation type="submission" date="2025-09" db="UniProtKB">
        <authorList>
            <consortium name="Ensembl"/>
        </authorList>
    </citation>
    <scope>IDENTIFICATION</scope>
</reference>
<evidence type="ECO:0000256" key="5">
    <source>
        <dbReference type="ARBA" id="ARBA00022771"/>
    </source>
</evidence>
<keyword evidence="14" id="KW-1185">Reference proteome</keyword>
<dbReference type="PIRSF" id="PIRSF028921">
    <property type="entry name" value="VPS41"/>
    <property type="match status" value="1"/>
</dbReference>
<keyword evidence="9" id="KW-0967">Endosome</keyword>
<dbReference type="SUPFAM" id="SSF50978">
    <property type="entry name" value="WD40 repeat-like"/>
    <property type="match status" value="1"/>
</dbReference>
<dbReference type="InterPro" id="IPR016902">
    <property type="entry name" value="Vps41"/>
</dbReference>
<dbReference type="InterPro" id="IPR000547">
    <property type="entry name" value="Clathrin_H-chain/VPS_repeat"/>
</dbReference>
<dbReference type="GO" id="GO:0034058">
    <property type="term" value="P:endosomal vesicle fusion"/>
    <property type="evidence" value="ECO:0007669"/>
    <property type="project" value="UniProtKB-UniRule"/>
</dbReference>
<comment type="function">
    <text evidence="9">Plays a role in vesicle-mediated protein trafficking to lysosomal compartments including the endocytic membrane transport pathways.</text>
</comment>
<dbReference type="Pfam" id="PF23555">
    <property type="entry name" value="zf-RING_Vps41"/>
    <property type="match status" value="1"/>
</dbReference>
<dbReference type="InterPro" id="IPR045111">
    <property type="entry name" value="Vps41/Vps8"/>
</dbReference>
<dbReference type="GO" id="GO:0009267">
    <property type="term" value="P:cellular response to starvation"/>
    <property type="evidence" value="ECO:0007669"/>
    <property type="project" value="TreeGrafter"/>
</dbReference>
<dbReference type="InterPro" id="IPR011990">
    <property type="entry name" value="TPR-like_helical_dom_sf"/>
</dbReference>
<dbReference type="InterPro" id="IPR057780">
    <property type="entry name" value="Beta-prop_Vps41"/>
</dbReference>
<sequence>NGVTEILQKDAASCMTVHDKFLALGTHFGKVFLLDIQGNLTQKFEISPVKINQISLDESGEHMGICSEDGKVQVFGLYTREGFHENFDCPVKLLLYEKNWLNRWKTSTLHEGEGTITNVQWRANLIAWANNMGVKIYDISTKQRITNVLRDNVSLRPDMYPCSLCWKDNSTLIIGWGSSIKICVVKERGHTELRDLPSRYVEIVSAFETEFFISGLAPLADQLVTLYFVKENSDHMEEEFRARPCLDIIQPLPEGYEEISSDALTVRNFQENECRDYRLEHSEGESLYYIISPKDIVVAKERDQDDHIDWLLDKKKYEVGVIIIQSSRLHVGTLYFASRKCQKVLGKNMELWENEVYRFKTIGQLKAISQYLPRGDLRLRPAIYEMILHEFLKSDYEGFATLIREWPGELYNNMTIVQAVTDHLKKDPMNSTLLTTLAELYTYDQRYDRALEIYLRLRHKDVYQLIHKHDLFSSIEDKIVLLMDFDKEKAVDMLLDNEDKILIDRVVEELRDRPELLHIYLHKLFKRDHHKGQRYHERQIGLYAEYDRPNLLPFLRDSIHCPLEKALEICQERNFVEETVFLLSRMGNCRRALQMIMEELEDVDKAIEFAKEQDDAELWEDLISYSIDKPPFITGLLNNIGTHVDPILLIHRIKEGMEIPNLRDSLVKILQDYNLQILLREGCKKILVADSLSLLQKMHRTQMRGVRVDEENICESCHASILPSDMAQNFSVVVFHCRHMFHKECLPSPGTIPGVQFCNICSAKRRGPGSGILEMKK</sequence>
<keyword evidence="3 9" id="KW-0813">Transport</keyword>
<accession>A0A8C8G4F9</accession>
<dbReference type="CDD" id="cd16690">
    <property type="entry name" value="RING-H2_Vps41"/>
    <property type="match status" value="1"/>
</dbReference>
<evidence type="ECO:0000256" key="11">
    <source>
        <dbReference type="PROSITE-ProRule" id="PRU01006"/>
    </source>
</evidence>
<evidence type="ECO:0000259" key="12">
    <source>
        <dbReference type="PROSITE" id="PS50089"/>
    </source>
</evidence>
<evidence type="ECO:0000256" key="1">
    <source>
        <dbReference type="ARBA" id="ARBA00004603"/>
    </source>
</evidence>
<evidence type="ECO:0000256" key="10">
    <source>
        <dbReference type="PROSITE-ProRule" id="PRU00175"/>
    </source>
</evidence>
<dbReference type="GO" id="GO:0031902">
    <property type="term" value="C:late endosome membrane"/>
    <property type="evidence" value="ECO:0007669"/>
    <property type="project" value="UniProtKB-SubCell"/>
</dbReference>
<dbReference type="PROSITE" id="PS50236">
    <property type="entry name" value="CHCR"/>
    <property type="match status" value="1"/>
</dbReference>
<evidence type="ECO:0000313" key="14">
    <source>
        <dbReference type="Proteomes" id="UP000694402"/>
    </source>
</evidence>
<proteinExistence type="inferred from homology"/>
<comment type="similarity">
    <text evidence="2 9">Belongs to the VPS41 family.</text>
</comment>
<dbReference type="Gene3D" id="1.25.40.10">
    <property type="entry name" value="Tetratricopeptide repeat domain"/>
    <property type="match status" value="1"/>
</dbReference>
<keyword evidence="6" id="KW-0862">Zinc</keyword>
<feature type="domain" description="RING-type" evidence="12">
    <location>
        <begin position="714"/>
        <end position="762"/>
    </location>
</feature>
<keyword evidence="4" id="KW-0479">Metal-binding</keyword>
<dbReference type="PANTHER" id="PTHR12616">
    <property type="entry name" value="VACUOLAR PROTEIN SORTING VPS41"/>
    <property type="match status" value="1"/>
</dbReference>
<dbReference type="GO" id="GO:0005765">
    <property type="term" value="C:lysosomal membrane"/>
    <property type="evidence" value="ECO:0007669"/>
    <property type="project" value="UniProtKB-SubCell"/>
</dbReference>
<dbReference type="Ensembl" id="ENSOTST00005048177.2">
    <property type="protein sequence ID" value="ENSOTSP00005044300.2"/>
    <property type="gene ID" value="ENSOTSG00005020492.2"/>
</dbReference>
<dbReference type="AlphaFoldDB" id="A0A8C8G4F9"/>
<dbReference type="GO" id="GO:0031901">
    <property type="term" value="C:early endosome membrane"/>
    <property type="evidence" value="ECO:0007669"/>
    <property type="project" value="UniProtKB-SubCell"/>
</dbReference>
<comment type="subcellular location">
    <subcellularLocation>
        <location evidence="9">Endosome membrane</location>
        <topology evidence="9">Peripheral membrane protein</topology>
    </subcellularLocation>
    <subcellularLocation>
        <location evidence="9">Late endosome membrane</location>
        <topology evidence="9">Peripheral membrane protein</topology>
    </subcellularLocation>
    <subcellularLocation>
        <location evidence="9">Early endosome membrane</location>
        <topology evidence="9">Peripheral membrane protein</topology>
    </subcellularLocation>
    <subcellularLocation>
        <location evidence="9">Lysosome membrane</location>
        <topology evidence="9">Peripheral membrane protein</topology>
    </subcellularLocation>
    <subcellularLocation>
        <location evidence="9">Golgi apparatus</location>
        <location evidence="9">trans-Golgi network</location>
    </subcellularLocation>
    <subcellularLocation>
        <location evidence="9">Cytoplasmic vesicle</location>
        <location evidence="9">Clathrin-coated vesicle</location>
    </subcellularLocation>
    <subcellularLocation>
        <location evidence="1">Late endosome</location>
    </subcellularLocation>
</comment>
<dbReference type="GO" id="GO:0030136">
    <property type="term" value="C:clathrin-coated vesicle"/>
    <property type="evidence" value="ECO:0007669"/>
    <property type="project" value="UniProtKB-SubCell"/>
</dbReference>
<evidence type="ECO:0000256" key="2">
    <source>
        <dbReference type="ARBA" id="ARBA00009582"/>
    </source>
</evidence>
<evidence type="ECO:0000256" key="6">
    <source>
        <dbReference type="ARBA" id="ARBA00022833"/>
    </source>
</evidence>
<dbReference type="InterPro" id="IPR036322">
    <property type="entry name" value="WD40_repeat_dom_sf"/>
</dbReference>
<dbReference type="InterPro" id="IPR015943">
    <property type="entry name" value="WD40/YVTN_repeat-like_dom_sf"/>
</dbReference>
<dbReference type="PANTHER" id="PTHR12616:SF1">
    <property type="entry name" value="VACUOLAR PROTEIN SORTING-ASSOCIATED PROTEIN 41 HOMOLOG"/>
    <property type="match status" value="1"/>
</dbReference>
<dbReference type="Proteomes" id="UP000694402">
    <property type="component" value="Unassembled WGS sequence"/>
</dbReference>
<dbReference type="InterPro" id="IPR057779">
    <property type="entry name" value="Znf_RING_Vps41"/>
</dbReference>
<keyword evidence="7 9" id="KW-0653">Protein transport</keyword>
<dbReference type="GO" id="GO:0030897">
    <property type="term" value="C:HOPS complex"/>
    <property type="evidence" value="ECO:0007669"/>
    <property type="project" value="UniProtKB-UniRule"/>
</dbReference>
<organism evidence="13 14">
    <name type="scientific">Oncorhynchus tshawytscha</name>
    <name type="common">Chinook salmon</name>
    <name type="synonym">Salmo tshawytscha</name>
    <dbReference type="NCBI Taxonomy" id="74940"/>
    <lineage>
        <taxon>Eukaryota</taxon>
        <taxon>Metazoa</taxon>
        <taxon>Chordata</taxon>
        <taxon>Craniata</taxon>
        <taxon>Vertebrata</taxon>
        <taxon>Euteleostomi</taxon>
        <taxon>Actinopterygii</taxon>
        <taxon>Neopterygii</taxon>
        <taxon>Teleostei</taxon>
        <taxon>Protacanthopterygii</taxon>
        <taxon>Salmoniformes</taxon>
        <taxon>Salmonidae</taxon>
        <taxon>Salmoninae</taxon>
        <taxon>Oncorhynchus</taxon>
    </lineage>
</organism>
<dbReference type="Pfam" id="PF23556">
    <property type="entry name" value="TPR_Vps41"/>
    <property type="match status" value="1"/>
</dbReference>
<evidence type="ECO:0000256" key="9">
    <source>
        <dbReference type="PIRNR" id="PIRNR028921"/>
    </source>
</evidence>
<keyword evidence="9" id="KW-0333">Golgi apparatus</keyword>
<dbReference type="GO" id="GO:0006623">
    <property type="term" value="P:protein targeting to vacuole"/>
    <property type="evidence" value="ECO:0007669"/>
    <property type="project" value="InterPro"/>
</dbReference>
<reference evidence="13" key="1">
    <citation type="submission" date="2025-08" db="UniProtKB">
        <authorList>
            <consortium name="Ensembl"/>
        </authorList>
    </citation>
    <scope>IDENTIFICATION</scope>
</reference>
<evidence type="ECO:0000256" key="8">
    <source>
        <dbReference type="ARBA" id="ARBA00029538"/>
    </source>
</evidence>
<keyword evidence="9" id="KW-0968">Cytoplasmic vesicle</keyword>
<evidence type="ECO:0000313" key="13">
    <source>
        <dbReference type="Ensembl" id="ENSOTSP00005044300.2"/>
    </source>
</evidence>
<dbReference type="Gene3D" id="2.130.10.10">
    <property type="entry name" value="YVTN repeat-like/Quinoprotein amine dehydrogenase"/>
    <property type="match status" value="1"/>
</dbReference>